<name>A0A383EWA9_9ZZZZ</name>
<accession>A0A383EWA9</accession>
<gene>
    <name evidence="1" type="ORF">METZ01_LOCUS513567</name>
</gene>
<protein>
    <submittedName>
        <fullName evidence="1">Uncharacterized protein</fullName>
    </submittedName>
</protein>
<dbReference type="EMBL" id="UINC01229120">
    <property type="protein sequence ID" value="SVE60713.1"/>
    <property type="molecule type" value="Genomic_DNA"/>
</dbReference>
<sequence>MQIFQEKNLCLPSKLFANMLLSPFSLTIKSHKIHA</sequence>
<organism evidence="1">
    <name type="scientific">marine metagenome</name>
    <dbReference type="NCBI Taxonomy" id="408172"/>
    <lineage>
        <taxon>unclassified sequences</taxon>
        <taxon>metagenomes</taxon>
        <taxon>ecological metagenomes</taxon>
    </lineage>
</organism>
<dbReference type="AlphaFoldDB" id="A0A383EWA9"/>
<feature type="non-terminal residue" evidence="1">
    <location>
        <position position="35"/>
    </location>
</feature>
<evidence type="ECO:0000313" key="1">
    <source>
        <dbReference type="EMBL" id="SVE60713.1"/>
    </source>
</evidence>
<proteinExistence type="predicted"/>
<reference evidence="1" key="1">
    <citation type="submission" date="2018-05" db="EMBL/GenBank/DDBJ databases">
        <authorList>
            <person name="Lanie J.A."/>
            <person name="Ng W.-L."/>
            <person name="Kazmierczak K.M."/>
            <person name="Andrzejewski T.M."/>
            <person name="Davidsen T.M."/>
            <person name="Wayne K.J."/>
            <person name="Tettelin H."/>
            <person name="Glass J.I."/>
            <person name="Rusch D."/>
            <person name="Podicherti R."/>
            <person name="Tsui H.-C.T."/>
            <person name="Winkler M.E."/>
        </authorList>
    </citation>
    <scope>NUCLEOTIDE SEQUENCE</scope>
</reference>